<dbReference type="GO" id="GO:0032216">
    <property type="term" value="F:glucosaminyl-phosphatidylinositol O-acyltransferase activity"/>
    <property type="evidence" value="ECO:0007669"/>
    <property type="project" value="TreeGrafter"/>
</dbReference>
<evidence type="ECO:0000256" key="3">
    <source>
        <dbReference type="ARBA" id="ARBA00022989"/>
    </source>
</evidence>
<organism evidence="6">
    <name type="scientific">Skeletonema marinoi</name>
    <dbReference type="NCBI Taxonomy" id="267567"/>
    <lineage>
        <taxon>Eukaryota</taxon>
        <taxon>Sar</taxon>
        <taxon>Stramenopiles</taxon>
        <taxon>Ochrophyta</taxon>
        <taxon>Bacillariophyta</taxon>
        <taxon>Coscinodiscophyceae</taxon>
        <taxon>Thalassiosirophycidae</taxon>
        <taxon>Thalassiosirales</taxon>
        <taxon>Skeletonemataceae</taxon>
        <taxon>Skeletonema</taxon>
        <taxon>Skeletonema marinoi-dohrnii complex</taxon>
    </lineage>
</organism>
<feature type="transmembrane region" description="Helical" evidence="5">
    <location>
        <begin position="259"/>
        <end position="279"/>
    </location>
</feature>
<feature type="transmembrane region" description="Helical" evidence="5">
    <location>
        <begin position="129"/>
        <end position="147"/>
    </location>
</feature>
<reference evidence="6" key="1">
    <citation type="submission" date="2021-01" db="EMBL/GenBank/DDBJ databases">
        <authorList>
            <person name="Corre E."/>
            <person name="Pelletier E."/>
            <person name="Niang G."/>
            <person name="Scheremetjew M."/>
            <person name="Finn R."/>
            <person name="Kale V."/>
            <person name="Holt S."/>
            <person name="Cochrane G."/>
            <person name="Meng A."/>
            <person name="Brown T."/>
            <person name="Cohen L."/>
        </authorList>
    </citation>
    <scope>NUCLEOTIDE SEQUENCE</scope>
    <source>
        <strain evidence="6">SM1012Den-03</strain>
    </source>
</reference>
<dbReference type="PANTHER" id="PTHR20661">
    <property type="entry name" value="PHOSPHATIDYLINOSITOL-GLYCAN BIOSYNTHESIS CLASS W PROTEIN"/>
    <property type="match status" value="1"/>
</dbReference>
<protein>
    <recommendedName>
        <fullName evidence="7">Phosphatidylinositol-glycan biosynthesis class W protein</fullName>
    </recommendedName>
</protein>
<feature type="transmembrane region" description="Helical" evidence="5">
    <location>
        <begin position="352"/>
        <end position="371"/>
    </location>
</feature>
<feature type="transmembrane region" description="Helical" evidence="5">
    <location>
        <begin position="423"/>
        <end position="441"/>
    </location>
</feature>
<dbReference type="EMBL" id="HBGZ01017551">
    <property type="protein sequence ID" value="CAD9607566.1"/>
    <property type="molecule type" value="Transcribed_RNA"/>
</dbReference>
<feature type="transmembrane region" description="Helical" evidence="5">
    <location>
        <begin position="80"/>
        <end position="100"/>
    </location>
</feature>
<keyword evidence="2 5" id="KW-0812">Transmembrane</keyword>
<dbReference type="PANTHER" id="PTHR20661:SF0">
    <property type="entry name" value="PHOSPHATIDYLINOSITOL-GLYCAN BIOSYNTHESIS CLASS W PROTEIN"/>
    <property type="match status" value="1"/>
</dbReference>
<accession>A0A7S2PNG8</accession>
<dbReference type="GO" id="GO:0006506">
    <property type="term" value="P:GPI anchor biosynthetic process"/>
    <property type="evidence" value="ECO:0007669"/>
    <property type="project" value="InterPro"/>
</dbReference>
<feature type="transmembrane region" description="Helical" evidence="5">
    <location>
        <begin position="55"/>
        <end position="74"/>
    </location>
</feature>
<dbReference type="GO" id="GO:0016020">
    <property type="term" value="C:membrane"/>
    <property type="evidence" value="ECO:0007669"/>
    <property type="project" value="UniProtKB-SubCell"/>
</dbReference>
<dbReference type="Pfam" id="PF06423">
    <property type="entry name" value="GWT1"/>
    <property type="match status" value="1"/>
</dbReference>
<evidence type="ECO:0000256" key="5">
    <source>
        <dbReference type="SAM" id="Phobius"/>
    </source>
</evidence>
<dbReference type="PIRSF" id="PIRSF017321">
    <property type="entry name" value="GWT1"/>
    <property type="match status" value="1"/>
</dbReference>
<feature type="transmembrane region" description="Helical" evidence="5">
    <location>
        <begin position="227"/>
        <end position="247"/>
    </location>
</feature>
<feature type="transmembrane region" description="Helical" evidence="5">
    <location>
        <begin position="159"/>
        <end position="176"/>
    </location>
</feature>
<dbReference type="AlphaFoldDB" id="A0A7S2PNG8"/>
<feature type="transmembrane region" description="Helical" evidence="5">
    <location>
        <begin position="453"/>
        <end position="473"/>
    </location>
</feature>
<evidence type="ECO:0000313" key="6">
    <source>
        <dbReference type="EMBL" id="CAD9607566.1"/>
    </source>
</evidence>
<evidence type="ECO:0000256" key="4">
    <source>
        <dbReference type="ARBA" id="ARBA00023136"/>
    </source>
</evidence>
<sequence length="484" mass="54040">MENAAAPRKYADKEAFVTGHDGTTPLEIFLLCLAVPIGLRLHSKLTSCVSHTNKRYYWIEIAIEFATLILPNLLLQTSLLPYIIGPSALHVCMSILSHILPQHHKQSHQNKVNNNNIINRPPFLTVHRATIYIQTAIAILAVDFPIFPRRYCKTEIGGYGWMDLGAASFIIIAGWSSSSSSTASNNNMSTMKSMKKAVIKCAPLLLLGIIRLITIKGVEYQEHVSEYGVHWNFFFTLCCVEGSMVAWKHVKGRHFSLTLPWNGMLACLLMMVYQLYLSIGGGQDFIENGPRQCSSDDSNWLSLCSAFVANREGILGIIGYLSLRLLSESMARYCIWPKVDPSTITELRQWRLLIASVAFWAAHFFLTSVLGVSNSRRSTNVPFILWSMAQNTSVLCLIHFAMTSMGEPVQAAPRLFMSINRSGLPVFFVSNILTGLVNLLVDTIHSSNEKAMLVLSVYLMAVCALSQLLDKLFDKKRVADKKVD</sequence>
<comment type="subcellular location">
    <subcellularLocation>
        <location evidence="1">Membrane</location>
        <topology evidence="1">Multi-pass membrane protein</topology>
    </subcellularLocation>
</comment>
<feature type="transmembrane region" description="Helical" evidence="5">
    <location>
        <begin position="197"/>
        <end position="215"/>
    </location>
</feature>
<evidence type="ECO:0000256" key="1">
    <source>
        <dbReference type="ARBA" id="ARBA00004141"/>
    </source>
</evidence>
<gene>
    <name evidence="6" type="ORF">SMAR0320_LOCUS12593</name>
</gene>
<dbReference type="InterPro" id="IPR009447">
    <property type="entry name" value="PIGW/GWT1"/>
</dbReference>
<name>A0A7S2PNG8_9STRA</name>
<dbReference type="GO" id="GO:0005783">
    <property type="term" value="C:endoplasmic reticulum"/>
    <property type="evidence" value="ECO:0007669"/>
    <property type="project" value="TreeGrafter"/>
</dbReference>
<feature type="transmembrane region" description="Helical" evidence="5">
    <location>
        <begin position="383"/>
        <end position="402"/>
    </location>
</feature>
<evidence type="ECO:0008006" key="7">
    <source>
        <dbReference type="Google" id="ProtNLM"/>
    </source>
</evidence>
<evidence type="ECO:0000256" key="2">
    <source>
        <dbReference type="ARBA" id="ARBA00022692"/>
    </source>
</evidence>
<keyword evidence="4 5" id="KW-0472">Membrane</keyword>
<dbReference type="GO" id="GO:0072659">
    <property type="term" value="P:protein localization to plasma membrane"/>
    <property type="evidence" value="ECO:0007669"/>
    <property type="project" value="TreeGrafter"/>
</dbReference>
<keyword evidence="3 5" id="KW-1133">Transmembrane helix</keyword>
<proteinExistence type="predicted"/>